<evidence type="ECO:0000256" key="2">
    <source>
        <dbReference type="ARBA" id="ARBA00012323"/>
    </source>
</evidence>
<keyword evidence="7" id="KW-0067">ATP-binding</keyword>
<keyword evidence="4 9" id="KW-0808">Transferase</keyword>
<proteinExistence type="inferred from homology"/>
<dbReference type="EC" id="2.7.1.2" evidence="2"/>
<sequence>MSAIIGVDVGGTKIAAGLVDEQGNILKMTRKPTDTRTPDSVIETILEVIGELRVDADAQAVGIGAAGFINADRSTVNFAPNLNWRNLPLGKRVSEATGLPTVVENDANSAAWGEFRFGAAAEYESAAVITVGTGIGGGIIVGGKLLRGASGFAGEIGHLNMVENGIPCGCGLRGCWEVYSSGGALLRAARKIARQDRERSAGMLDLAGGDPEAITGIMISQAAQNGCKGANEAFAEVGRWLGQGMADLSAILDPEAFVLAGGVSEAGNVLLRPTRDAFLERLTARDFRPEPPVLLAKLGNDAGIIGAADLARE</sequence>
<dbReference type="GO" id="GO:0006096">
    <property type="term" value="P:glycolytic process"/>
    <property type="evidence" value="ECO:0007669"/>
    <property type="project" value="InterPro"/>
</dbReference>
<reference evidence="9 10" key="1">
    <citation type="submission" date="2020-10" db="EMBL/GenBank/DDBJ databases">
        <title>Trueperella pecoris sp. nov. isolated from bovine and porcine specimens.</title>
        <authorList>
            <person name="Schoenecker L."/>
            <person name="Schnydrig P."/>
            <person name="Brodard I."/>
            <person name="Thomann A."/>
            <person name="Hemphill A."/>
            <person name="Rodriguez-Campos S."/>
            <person name="Perreten V."/>
            <person name="Jores J."/>
            <person name="Kittl S."/>
        </authorList>
    </citation>
    <scope>NUCLEOTIDE SEQUENCE [LARGE SCALE GENOMIC DNA]</scope>
    <source>
        <strain evidence="9 10">19OD0592</strain>
    </source>
</reference>
<dbReference type="PANTHER" id="PTHR18964">
    <property type="entry name" value="ROK (REPRESSOR, ORF, KINASE) FAMILY"/>
    <property type="match status" value="1"/>
</dbReference>
<evidence type="ECO:0000256" key="1">
    <source>
        <dbReference type="ARBA" id="ARBA00006479"/>
    </source>
</evidence>
<name>A0A7M1R2L1_9ACTO</name>
<evidence type="ECO:0000256" key="3">
    <source>
        <dbReference type="ARBA" id="ARBA00014701"/>
    </source>
</evidence>
<evidence type="ECO:0000256" key="6">
    <source>
        <dbReference type="ARBA" id="ARBA00022777"/>
    </source>
</evidence>
<dbReference type="AlphaFoldDB" id="A0A7M1R2L1"/>
<evidence type="ECO:0000256" key="8">
    <source>
        <dbReference type="ARBA" id="ARBA00032386"/>
    </source>
</evidence>
<keyword evidence="5" id="KW-0547">Nucleotide-binding</keyword>
<dbReference type="GO" id="GO:0005524">
    <property type="term" value="F:ATP binding"/>
    <property type="evidence" value="ECO:0007669"/>
    <property type="project" value="UniProtKB-KW"/>
</dbReference>
<comment type="similarity">
    <text evidence="1">Belongs to the ROK (NagC/XylR) family.</text>
</comment>
<dbReference type="Proteomes" id="UP000594961">
    <property type="component" value="Chromosome"/>
</dbReference>
<keyword evidence="6 9" id="KW-0418">Kinase</keyword>
<dbReference type="EMBL" id="CP063212">
    <property type="protein sequence ID" value="QOR47944.1"/>
    <property type="molecule type" value="Genomic_DNA"/>
</dbReference>
<dbReference type="PROSITE" id="PS01125">
    <property type="entry name" value="ROK"/>
    <property type="match status" value="1"/>
</dbReference>
<gene>
    <name evidence="9" type="ORF">INS90_01155</name>
</gene>
<dbReference type="SUPFAM" id="SSF53067">
    <property type="entry name" value="Actin-like ATPase domain"/>
    <property type="match status" value="1"/>
</dbReference>
<protein>
    <recommendedName>
        <fullName evidence="3">Glucokinase</fullName>
        <ecNumber evidence="2">2.7.1.2</ecNumber>
    </recommendedName>
    <alternativeName>
        <fullName evidence="8">Glucose kinase</fullName>
    </alternativeName>
</protein>
<dbReference type="GO" id="GO:0005737">
    <property type="term" value="C:cytoplasm"/>
    <property type="evidence" value="ECO:0007669"/>
    <property type="project" value="InterPro"/>
</dbReference>
<dbReference type="PANTHER" id="PTHR18964:SF173">
    <property type="entry name" value="GLUCOKINASE"/>
    <property type="match status" value="1"/>
</dbReference>
<evidence type="ECO:0000313" key="9">
    <source>
        <dbReference type="EMBL" id="QOR47944.1"/>
    </source>
</evidence>
<dbReference type="InterPro" id="IPR000600">
    <property type="entry name" value="ROK"/>
</dbReference>
<accession>A0A7M1R2L1</accession>
<dbReference type="NCBIfam" id="TIGR00744">
    <property type="entry name" value="ROK_glcA_fam"/>
    <property type="match status" value="1"/>
</dbReference>
<evidence type="ECO:0000256" key="4">
    <source>
        <dbReference type="ARBA" id="ARBA00022679"/>
    </source>
</evidence>
<evidence type="ECO:0000313" key="10">
    <source>
        <dbReference type="Proteomes" id="UP000594961"/>
    </source>
</evidence>
<dbReference type="Gene3D" id="3.30.420.40">
    <property type="match status" value="2"/>
</dbReference>
<dbReference type="InterPro" id="IPR049874">
    <property type="entry name" value="ROK_cs"/>
</dbReference>
<dbReference type="Pfam" id="PF00480">
    <property type="entry name" value="ROK"/>
    <property type="match status" value="1"/>
</dbReference>
<dbReference type="InterPro" id="IPR043129">
    <property type="entry name" value="ATPase_NBD"/>
</dbReference>
<evidence type="ECO:0000256" key="7">
    <source>
        <dbReference type="ARBA" id="ARBA00022840"/>
    </source>
</evidence>
<dbReference type="InterPro" id="IPR004654">
    <property type="entry name" value="ROK_glcA"/>
</dbReference>
<dbReference type="RefSeq" id="WP_197553760.1">
    <property type="nucleotide sequence ID" value="NZ_CP063212.1"/>
</dbReference>
<evidence type="ECO:0000256" key="5">
    <source>
        <dbReference type="ARBA" id="ARBA00022741"/>
    </source>
</evidence>
<organism evidence="9 10">
    <name type="scientific">Trueperella pecoris</name>
    <dbReference type="NCBI Taxonomy" id="2733571"/>
    <lineage>
        <taxon>Bacteria</taxon>
        <taxon>Bacillati</taxon>
        <taxon>Actinomycetota</taxon>
        <taxon>Actinomycetes</taxon>
        <taxon>Actinomycetales</taxon>
        <taxon>Actinomycetaceae</taxon>
        <taxon>Trueperella</taxon>
    </lineage>
</organism>
<dbReference type="GO" id="GO:0004340">
    <property type="term" value="F:glucokinase activity"/>
    <property type="evidence" value="ECO:0007669"/>
    <property type="project" value="UniProtKB-EC"/>
</dbReference>